<sequence>MKKLIQSTLIILPQFHFMVSHLNHNVPFDEEKVLNQLQEYSFLSGLPDQNQIQDKSYDPPTRQLFPSHQSFRDPQREELGMRHRMIQSDLMPPTLSLHIGSAHSGESNFPAGGGDPRGKKRLSSVGPSQEIEVQGTAHQSASQDTAYLPASKKPNLNLSLGPPGYENVQETAEFSSGLASEHDAARAEKNRPGSTIHPGPQVANVFNARINETKPFVLAAKANERPERFDMIAKSCGNGNVIDVPNGFMMKHLITEKATSKQNEGKVTFLERHGKSHNCIDQTLNENLNRPIVEESAKEFCLKNMNQKIWPWISMIWYRYEYKLCDEMFERIDPLLQPLVLLHTRTNRNKLVRPRGAPALQATPCRNTVN</sequence>
<gene>
    <name evidence="2" type="ORF">PGT21_009859</name>
</gene>
<evidence type="ECO:0000313" key="3">
    <source>
        <dbReference type="Proteomes" id="UP000324748"/>
    </source>
</evidence>
<name>A0A5B0MMG5_PUCGR</name>
<comment type="caution">
    <text evidence="2">The sequence shown here is derived from an EMBL/GenBank/DDBJ whole genome shotgun (WGS) entry which is preliminary data.</text>
</comment>
<evidence type="ECO:0000313" key="2">
    <source>
        <dbReference type="EMBL" id="KAA1077483.1"/>
    </source>
</evidence>
<proteinExistence type="predicted"/>
<feature type="compositionally biased region" description="Polar residues" evidence="1">
    <location>
        <begin position="136"/>
        <end position="145"/>
    </location>
</feature>
<dbReference type="AlphaFoldDB" id="A0A5B0MMG5"/>
<protein>
    <submittedName>
        <fullName evidence="2">Uncharacterized protein</fullName>
    </submittedName>
</protein>
<dbReference type="Proteomes" id="UP000324748">
    <property type="component" value="Unassembled WGS sequence"/>
</dbReference>
<feature type="compositionally biased region" description="Basic and acidic residues" evidence="1">
    <location>
        <begin position="180"/>
        <end position="191"/>
    </location>
</feature>
<feature type="region of interest" description="Disordered" evidence="1">
    <location>
        <begin position="94"/>
        <end position="145"/>
    </location>
</feature>
<organism evidence="2 3">
    <name type="scientific">Puccinia graminis f. sp. tritici</name>
    <dbReference type="NCBI Taxonomy" id="56615"/>
    <lineage>
        <taxon>Eukaryota</taxon>
        <taxon>Fungi</taxon>
        <taxon>Dikarya</taxon>
        <taxon>Basidiomycota</taxon>
        <taxon>Pucciniomycotina</taxon>
        <taxon>Pucciniomycetes</taxon>
        <taxon>Pucciniales</taxon>
        <taxon>Pucciniaceae</taxon>
        <taxon>Puccinia</taxon>
    </lineage>
</organism>
<accession>A0A5B0MMG5</accession>
<evidence type="ECO:0000256" key="1">
    <source>
        <dbReference type="SAM" id="MobiDB-lite"/>
    </source>
</evidence>
<dbReference type="EMBL" id="VSWC01000144">
    <property type="protein sequence ID" value="KAA1077483.1"/>
    <property type="molecule type" value="Genomic_DNA"/>
</dbReference>
<reference evidence="2 3" key="1">
    <citation type="submission" date="2019-05" db="EMBL/GenBank/DDBJ databases">
        <title>Emergence of the Ug99 lineage of the wheat stem rust pathogen through somatic hybridization.</title>
        <authorList>
            <person name="Li F."/>
            <person name="Upadhyaya N.M."/>
            <person name="Sperschneider J."/>
            <person name="Matny O."/>
            <person name="Nguyen-Phuc H."/>
            <person name="Mago R."/>
            <person name="Raley C."/>
            <person name="Miller M.E."/>
            <person name="Silverstein K.A.T."/>
            <person name="Henningsen E."/>
            <person name="Hirsch C.D."/>
            <person name="Visser B."/>
            <person name="Pretorius Z.A."/>
            <person name="Steffenson B.J."/>
            <person name="Schwessinger B."/>
            <person name="Dodds P.N."/>
            <person name="Figueroa M."/>
        </authorList>
    </citation>
    <scope>NUCLEOTIDE SEQUENCE [LARGE SCALE GENOMIC DNA]</scope>
    <source>
        <strain evidence="2">21-0</strain>
    </source>
</reference>
<feature type="region of interest" description="Disordered" evidence="1">
    <location>
        <begin position="174"/>
        <end position="201"/>
    </location>
</feature>
<keyword evidence="3" id="KW-1185">Reference proteome</keyword>